<dbReference type="InterPro" id="IPR029058">
    <property type="entry name" value="AB_hydrolase_fold"/>
</dbReference>
<dbReference type="PROSITE" id="PS00131">
    <property type="entry name" value="CARBOXYPEPT_SER_SER"/>
    <property type="match status" value="1"/>
</dbReference>
<evidence type="ECO:0000256" key="4">
    <source>
        <dbReference type="ARBA" id="ARBA00022729"/>
    </source>
</evidence>
<dbReference type="InterPro" id="IPR033124">
    <property type="entry name" value="Ser_caboxypep_his_AS"/>
</dbReference>
<dbReference type="PRINTS" id="PR00724">
    <property type="entry name" value="CRBOXYPTASEC"/>
</dbReference>
<dbReference type="InterPro" id="IPR001563">
    <property type="entry name" value="Peptidase_S10"/>
</dbReference>
<dbReference type="PANTHER" id="PTHR11802">
    <property type="entry name" value="SERINE PROTEASE FAMILY S10 SERINE CARBOXYPEPTIDASE"/>
    <property type="match status" value="1"/>
</dbReference>
<keyword evidence="2 7" id="KW-0121">Carboxypeptidase</keyword>
<proteinExistence type="inferred from homology"/>
<dbReference type="InterPro" id="IPR018202">
    <property type="entry name" value="Ser_caboxypep_ser_AS"/>
</dbReference>
<evidence type="ECO:0000256" key="6">
    <source>
        <dbReference type="ARBA" id="ARBA00023180"/>
    </source>
</evidence>
<evidence type="ECO:0000256" key="2">
    <source>
        <dbReference type="ARBA" id="ARBA00022645"/>
    </source>
</evidence>
<keyword evidence="5 7" id="KW-0378">Hydrolase</keyword>
<dbReference type="AlphaFoldDB" id="A0A146MDN8"/>
<dbReference type="Gene3D" id="3.40.50.1820">
    <property type="entry name" value="alpha/beta hydrolase"/>
    <property type="match status" value="1"/>
</dbReference>
<evidence type="ECO:0000313" key="8">
    <source>
        <dbReference type="EMBL" id="JAQ17908.1"/>
    </source>
</evidence>
<dbReference type="GO" id="GO:0006508">
    <property type="term" value="P:proteolysis"/>
    <property type="evidence" value="ECO:0007669"/>
    <property type="project" value="UniProtKB-KW"/>
</dbReference>
<dbReference type="PANTHER" id="PTHR11802:SF472">
    <property type="entry name" value="SERINE CARBOXYPEPTIDASE CPVL-RELATED"/>
    <property type="match status" value="1"/>
</dbReference>
<organism evidence="8">
    <name type="scientific">Lygus hesperus</name>
    <name type="common">Western plant bug</name>
    <dbReference type="NCBI Taxonomy" id="30085"/>
    <lineage>
        <taxon>Eukaryota</taxon>
        <taxon>Metazoa</taxon>
        <taxon>Ecdysozoa</taxon>
        <taxon>Arthropoda</taxon>
        <taxon>Hexapoda</taxon>
        <taxon>Insecta</taxon>
        <taxon>Pterygota</taxon>
        <taxon>Neoptera</taxon>
        <taxon>Paraneoptera</taxon>
        <taxon>Hemiptera</taxon>
        <taxon>Heteroptera</taxon>
        <taxon>Panheteroptera</taxon>
        <taxon>Cimicomorpha</taxon>
        <taxon>Miridae</taxon>
        <taxon>Mirini</taxon>
        <taxon>Lygus</taxon>
    </lineage>
</organism>
<dbReference type="Pfam" id="PF00450">
    <property type="entry name" value="Peptidase_S10"/>
    <property type="match status" value="1"/>
</dbReference>
<name>A0A146MDN8_LYGHE</name>
<evidence type="ECO:0000256" key="3">
    <source>
        <dbReference type="ARBA" id="ARBA00022670"/>
    </source>
</evidence>
<dbReference type="PROSITE" id="PS00560">
    <property type="entry name" value="CARBOXYPEPT_SER_HIS"/>
    <property type="match status" value="1"/>
</dbReference>
<evidence type="ECO:0000256" key="7">
    <source>
        <dbReference type="RuleBase" id="RU361156"/>
    </source>
</evidence>
<comment type="similarity">
    <text evidence="1 7">Belongs to the peptidase S10 family.</text>
</comment>
<protein>
    <recommendedName>
        <fullName evidence="7">Carboxypeptidase</fullName>
        <ecNumber evidence="7">3.4.16.-</ecNumber>
    </recommendedName>
</protein>
<dbReference type="GO" id="GO:0004185">
    <property type="term" value="F:serine-type carboxypeptidase activity"/>
    <property type="evidence" value="ECO:0007669"/>
    <property type="project" value="UniProtKB-UniRule"/>
</dbReference>
<keyword evidence="4" id="KW-0732">Signal</keyword>
<sequence length="466" mass="53358">VVRSSSSSLSDLKMRLPVVLFVLIIHCVGIYCDDEPLFLTPYIKNGLTNEARRLSVNLPLLGSVLSHSGFLTVNETTQNNLFFWYFPAENDDGHSPVAVWLNGGPGCSSLYGALFEIGPYKLEGNWVTKRDHYWTKNMHVLFIDNPAGTGFSFTEGTDYPTNQDEVGRHLLNAVRQFFEIFPELLQRDFYIFGESYGGKYVPALAHYVHHYNKYAESTINLRGISIGNGIIDPINQMIHGQHQYQLGLIDERDLVHMNDLESEIVENIKAKRWRAAAAGFKEMFWNYKDEPDNLLLNNTGFKAHYNILQTDDDATAKLTRFMNRTEVKDVLHVGNLPFNDGRISEDFLFEDLTKSVLPWFVEILSNYDVLLYSGQLDIILPYPTQENFIRKMRWSGSSGYRNAPRKIWRVGEDIAGYTKTLYHRSGSKDLHFTHILVRSAGHIVPKDQPIAALDMITRFTSQKRPF</sequence>
<dbReference type="EMBL" id="GDHC01000721">
    <property type="protein sequence ID" value="JAQ17908.1"/>
    <property type="molecule type" value="Transcribed_RNA"/>
</dbReference>
<keyword evidence="3 7" id="KW-0645">Protease</keyword>
<evidence type="ECO:0000256" key="1">
    <source>
        <dbReference type="ARBA" id="ARBA00009431"/>
    </source>
</evidence>
<keyword evidence="6" id="KW-0325">Glycoprotein</keyword>
<dbReference type="EC" id="3.4.16.-" evidence="7"/>
<feature type="non-terminal residue" evidence="8">
    <location>
        <position position="1"/>
    </location>
</feature>
<reference evidence="8" key="1">
    <citation type="journal article" date="2016" name="Gigascience">
        <title>De novo construction of an expanded transcriptome assembly for the western tarnished plant bug, Lygus hesperus.</title>
        <authorList>
            <person name="Tassone E.E."/>
            <person name="Geib S.M."/>
            <person name="Hall B."/>
            <person name="Fabrick J.A."/>
            <person name="Brent C.S."/>
            <person name="Hull J.J."/>
        </authorList>
    </citation>
    <scope>NUCLEOTIDE SEQUENCE</scope>
</reference>
<accession>A0A146MDN8</accession>
<evidence type="ECO:0000256" key="5">
    <source>
        <dbReference type="ARBA" id="ARBA00022801"/>
    </source>
</evidence>
<gene>
    <name evidence="8" type="primary">VCP_4</name>
    <name evidence="8" type="ORF">g.60774</name>
</gene>
<dbReference type="SUPFAM" id="SSF53474">
    <property type="entry name" value="alpha/beta-Hydrolases"/>
    <property type="match status" value="1"/>
</dbReference>